<dbReference type="CDD" id="cd15497">
    <property type="entry name" value="PHD1_Snt2p_like"/>
    <property type="match status" value="1"/>
</dbReference>
<dbReference type="PROSITE" id="PS51805">
    <property type="entry name" value="EPHD"/>
    <property type="match status" value="1"/>
</dbReference>
<dbReference type="InterPro" id="IPR011011">
    <property type="entry name" value="Znf_FYVE_PHD"/>
</dbReference>
<feature type="compositionally biased region" description="Low complexity" evidence="6">
    <location>
        <begin position="1447"/>
        <end position="1460"/>
    </location>
</feature>
<dbReference type="InterPro" id="IPR029617">
    <property type="entry name" value="Snt2"/>
</dbReference>
<evidence type="ECO:0000259" key="8">
    <source>
        <dbReference type="PROSITE" id="PS51038"/>
    </source>
</evidence>
<feature type="region of interest" description="Disordered" evidence="6">
    <location>
        <begin position="21"/>
        <end position="121"/>
    </location>
</feature>
<sequence>MADRKGSVSSSKTLNNAASAALTSGDVPPAASATSSAAAMTNVRSASPYGTRSRNRGARINYAEDKDNEMDYEFTPPYTSAATTSSTKTNGTLEAPTSGATGTTRRQSAAGASGKVETKDGNDAAAASTALMVPTNNAAGKKRKGAGNQMMVQNMSKDSTLSNMLSFDSPYLEDGKLIAEDGTVLRVHDHLYLVCEPPGEPYYLGRIMEFLHANNDSSQPIDAIRVNWYYRPKDIHRSVTDTRVVFASMHSDTCPLSSIRGICTIKHRSQILDLDEYRRQPNQFYFEKMFDRYIQRYYDVIPSTAVRNVPADIRAMLVERWKYLLVEPQRGKELCSQMKECKRCVGYCASNDSVNCAVCGATYHMTCVRPPLLKKPSRGFAWACGPCNRAQERKLEARNTPALNGSGNNTSGDGDEDIDNDEEDDVSGSNGVGTESSSEVMDLDKQAEPTPEQLGFARMWQMRYLGQHCRVEDALDYDDRIYPRAASRLGTKHQAVVAPWPGRPVEYIKPPEKKKYKGGNKSKAQLEAEAAAKDRPKWVMEEPPGYIERGKDDGTTSTLMFKIPDEGSTTQDGTKANSHEEYYDIVDNYMFASQDYAERIGVKSYTANFQDKALQILMESNFNEKKALNNLSKVQAVRDVKEIRLKPDEIKRFAEGVAKYGSELHMVAKHVKTRKEAEIVRHYYLWKKSPEGKEIWGNYDGRKGKKEAKLKDKDATSSSKLVDDVADDSDDSAFDIEKASDKKRGFECKFCQTRHSRQWRRAPGVAPGTLISAEGKGANKRKNTDEKWLVSALCRRCAELWRKYAIRWEDPDEANKQRNAGNRQWKRKIDEETLRELFLAQELFREEEAKAQNTAADSNASVTPQPSINGSATPDARELPPKKKTKLDKKKEKGKGPGKKAAEEATLEAARPREKTPERVKEPPPPPPEPPKPKIATCGVCKEVEELGKQHAVCRDCKMTVHKRCYGVGEIIRANKWVCEMCANDRNPTVSTNYECVLCPDYQDPDAEPEKNNPYHKTSYKKKAIAEKAAKDGLELDGRKIKEAEKHKPQEPREALKKTAGNNWVHVTCAVWCPETKFSDPKTMKVVEGIGTIPKDRYEQTCKVCQEAKGHCVECRNCQDFVHIMCASKAGWKLGFEIEPVPISHKRSTANTVSLGSEAGVMNAFVWCSDCTPERAFHGINEQAVDGRTALELFLLNYKQADLTLTGTCRKANLAPITKNNANKVNGVVSKENSDLPHIVSINADGAEEVIGVEGLISELVGGEGTKKCFSCDVGTSPIWHKVSPPTTNGPAANCPVTNGTATNGVAPTESASGSGSASASASPSPGPQTNGTSSKSREAVKVQCHRCFAGVKEKPESMGGKASKFTPLPPLHVFLAQQHQATAAPRPPPPPPPVVNVPPPPPMVTPVRTPVPHPEYPNAPADGDGATSAAAHYAAASPPGFPSGNAPATPTACSSAPPTPAAAATYVTAWASAYAA</sequence>
<dbReference type="InterPro" id="IPR009057">
    <property type="entry name" value="Homeodomain-like_sf"/>
</dbReference>
<keyword evidence="1" id="KW-0479">Metal-binding</keyword>
<evidence type="ECO:0000256" key="2">
    <source>
        <dbReference type="ARBA" id="ARBA00022771"/>
    </source>
</evidence>
<evidence type="ECO:0000256" key="3">
    <source>
        <dbReference type="ARBA" id="ARBA00022833"/>
    </source>
</evidence>
<feature type="compositionally biased region" description="Low complexity" evidence="6">
    <location>
        <begin position="30"/>
        <end position="39"/>
    </location>
</feature>
<protein>
    <submittedName>
        <fullName evidence="12">Similar to Lid2 complex component snt2 acc. no. Q10077</fullName>
    </submittedName>
</protein>
<feature type="region of interest" description="Disordered" evidence="6">
    <location>
        <begin position="849"/>
        <end position="934"/>
    </location>
</feature>
<dbReference type="Proteomes" id="UP000018144">
    <property type="component" value="Unassembled WGS sequence"/>
</dbReference>
<evidence type="ECO:0000256" key="4">
    <source>
        <dbReference type="ARBA" id="ARBA00023242"/>
    </source>
</evidence>
<dbReference type="EMBL" id="HF935572">
    <property type="protein sequence ID" value="CCX10852.1"/>
    <property type="molecule type" value="Genomic_DNA"/>
</dbReference>
<name>U4L308_PYROM</name>
<dbReference type="SMART" id="SM00717">
    <property type="entry name" value="SANT"/>
    <property type="match status" value="1"/>
</dbReference>
<feature type="compositionally biased region" description="Polar residues" evidence="6">
    <location>
        <begin position="1285"/>
        <end position="1306"/>
    </location>
</feature>
<feature type="compositionally biased region" description="Low complexity" evidence="6">
    <location>
        <begin position="1427"/>
        <end position="1437"/>
    </location>
</feature>
<reference evidence="12 13" key="1">
    <citation type="journal article" date="2013" name="PLoS Genet.">
        <title>The genome and development-dependent transcriptomes of Pyronema confluens: a window into fungal evolution.</title>
        <authorList>
            <person name="Traeger S."/>
            <person name="Altegoer F."/>
            <person name="Freitag M."/>
            <person name="Gabaldon T."/>
            <person name="Kempken F."/>
            <person name="Kumar A."/>
            <person name="Marcet-Houben M."/>
            <person name="Poggeler S."/>
            <person name="Stajich J.E."/>
            <person name="Nowrousian M."/>
        </authorList>
    </citation>
    <scope>NUCLEOTIDE SEQUENCE [LARGE SCALE GENOMIC DNA]</scope>
    <source>
        <strain evidence="13">CBS 100304</strain>
        <tissue evidence="12">Vegetative mycelium</tissue>
    </source>
</reference>
<keyword evidence="2 5" id="KW-0863">Zinc-finger</keyword>
<evidence type="ECO:0000259" key="7">
    <source>
        <dbReference type="PROSITE" id="PS50016"/>
    </source>
</evidence>
<dbReference type="GO" id="GO:0036205">
    <property type="term" value="P:histone catabolic process"/>
    <property type="evidence" value="ECO:0007669"/>
    <property type="project" value="TreeGrafter"/>
</dbReference>
<evidence type="ECO:0000313" key="13">
    <source>
        <dbReference type="Proteomes" id="UP000018144"/>
    </source>
</evidence>
<dbReference type="Pfam" id="PF00628">
    <property type="entry name" value="PHD"/>
    <property type="match status" value="1"/>
</dbReference>
<dbReference type="PANTHER" id="PTHR47672:SF1">
    <property type="entry name" value="E3 UBIQUITIN-PROTEIN LIGASE SNT2"/>
    <property type="match status" value="1"/>
</dbReference>
<dbReference type="OrthoDB" id="336088at2759"/>
<dbReference type="Gene3D" id="1.10.10.60">
    <property type="entry name" value="Homeodomain-like"/>
    <property type="match status" value="1"/>
</dbReference>
<feature type="compositionally biased region" description="Acidic residues" evidence="6">
    <location>
        <begin position="413"/>
        <end position="426"/>
    </location>
</feature>
<dbReference type="Gene3D" id="2.30.30.490">
    <property type="match status" value="1"/>
</dbReference>
<evidence type="ECO:0000256" key="1">
    <source>
        <dbReference type="ARBA" id="ARBA00022723"/>
    </source>
</evidence>
<feature type="region of interest" description="Disordered" evidence="6">
    <location>
        <begin position="396"/>
        <end position="449"/>
    </location>
</feature>
<feature type="compositionally biased region" description="Low complexity" evidence="6">
    <location>
        <begin position="1311"/>
        <end position="1324"/>
    </location>
</feature>
<dbReference type="Pfam" id="PF13832">
    <property type="entry name" value="zf-HC5HC2H_2"/>
    <property type="match status" value="1"/>
</dbReference>
<dbReference type="CDD" id="cd15571">
    <property type="entry name" value="ePHD"/>
    <property type="match status" value="1"/>
</dbReference>
<feature type="compositionally biased region" description="Basic and acidic residues" evidence="6">
    <location>
        <begin position="910"/>
        <end position="922"/>
    </location>
</feature>
<dbReference type="GO" id="GO:0004842">
    <property type="term" value="F:ubiquitin-protein transferase activity"/>
    <property type="evidence" value="ECO:0007669"/>
    <property type="project" value="TreeGrafter"/>
</dbReference>
<proteinExistence type="predicted"/>
<feature type="compositionally biased region" description="Polar residues" evidence="6">
    <location>
        <begin position="851"/>
        <end position="872"/>
    </location>
</feature>
<dbReference type="Gene3D" id="3.30.40.10">
    <property type="entry name" value="Zinc/RING finger domain, C3HC4 (zinc finger)"/>
    <property type="match status" value="3"/>
</dbReference>
<dbReference type="InterPro" id="IPR013083">
    <property type="entry name" value="Znf_RING/FYVE/PHD"/>
</dbReference>
<dbReference type="FunFam" id="2.30.30.490:FF:000018">
    <property type="entry name" value="Lid2 complex component snt2"/>
    <property type="match status" value="1"/>
</dbReference>
<dbReference type="Pfam" id="PF01426">
    <property type="entry name" value="BAH"/>
    <property type="match status" value="1"/>
</dbReference>
<feature type="region of interest" description="Disordered" evidence="6">
    <location>
        <begin position="1282"/>
        <end position="1340"/>
    </location>
</feature>
<evidence type="ECO:0000256" key="6">
    <source>
        <dbReference type="SAM" id="MobiDB-lite"/>
    </source>
</evidence>
<dbReference type="GO" id="GO:0003682">
    <property type="term" value="F:chromatin binding"/>
    <property type="evidence" value="ECO:0007669"/>
    <property type="project" value="InterPro"/>
</dbReference>
<dbReference type="InterPro" id="IPR001005">
    <property type="entry name" value="SANT/Myb"/>
</dbReference>
<gene>
    <name evidence="12" type="ORF">PCON_10446</name>
</gene>
<dbReference type="InterPro" id="IPR019787">
    <property type="entry name" value="Znf_PHD-finger"/>
</dbReference>
<organism evidence="12 13">
    <name type="scientific">Pyronema omphalodes (strain CBS 100304)</name>
    <name type="common">Pyronema confluens</name>
    <dbReference type="NCBI Taxonomy" id="1076935"/>
    <lineage>
        <taxon>Eukaryota</taxon>
        <taxon>Fungi</taxon>
        <taxon>Dikarya</taxon>
        <taxon>Ascomycota</taxon>
        <taxon>Pezizomycotina</taxon>
        <taxon>Pezizomycetes</taxon>
        <taxon>Pezizales</taxon>
        <taxon>Pyronemataceae</taxon>
        <taxon>Pyronema</taxon>
    </lineage>
</organism>
<dbReference type="CDD" id="cd04710">
    <property type="entry name" value="BAH_fungalPHD"/>
    <property type="match status" value="1"/>
</dbReference>
<keyword evidence="3" id="KW-0862">Zinc</keyword>
<dbReference type="InterPro" id="IPR034732">
    <property type="entry name" value="EPHD"/>
</dbReference>
<keyword evidence="4" id="KW-0539">Nucleus</keyword>
<feature type="domain" description="BAH" evidence="8">
    <location>
        <begin position="183"/>
        <end position="301"/>
    </location>
</feature>
<dbReference type="PANTHER" id="PTHR47672">
    <property type="entry name" value="E3 UBIQUITIN-PROTEIN LIGASE SNT2"/>
    <property type="match status" value="1"/>
</dbReference>
<dbReference type="GO" id="GO:0048189">
    <property type="term" value="C:Lid2 complex"/>
    <property type="evidence" value="ECO:0007669"/>
    <property type="project" value="TreeGrafter"/>
</dbReference>
<dbReference type="SMART" id="SM00439">
    <property type="entry name" value="BAH"/>
    <property type="match status" value="1"/>
</dbReference>
<feature type="domain" description="SANT" evidence="10">
    <location>
        <begin position="648"/>
        <end position="691"/>
    </location>
</feature>
<dbReference type="STRING" id="1076935.U4L308"/>
<dbReference type="OMA" id="WVMDEPP"/>
<dbReference type="InterPro" id="IPR000949">
    <property type="entry name" value="ELM2_dom"/>
</dbReference>
<dbReference type="InterPro" id="IPR043151">
    <property type="entry name" value="BAH_sf"/>
</dbReference>
<dbReference type="InterPro" id="IPR001025">
    <property type="entry name" value="BAH_dom"/>
</dbReference>
<feature type="region of interest" description="Disordered" evidence="6">
    <location>
        <begin position="1036"/>
        <end position="1057"/>
    </location>
</feature>
<feature type="compositionally biased region" description="Basic and acidic residues" evidence="6">
    <location>
        <begin position="889"/>
        <end position="903"/>
    </location>
</feature>
<feature type="compositionally biased region" description="Polar residues" evidence="6">
    <location>
        <begin position="98"/>
        <end position="107"/>
    </location>
</feature>
<feature type="compositionally biased region" description="Polar residues" evidence="6">
    <location>
        <begin position="427"/>
        <end position="439"/>
    </location>
</feature>
<dbReference type="eggNOG" id="KOG0955">
    <property type="taxonomic scope" value="Eukaryota"/>
</dbReference>
<dbReference type="InterPro" id="IPR001965">
    <property type="entry name" value="Znf_PHD"/>
</dbReference>
<feature type="region of interest" description="Disordered" evidence="6">
    <location>
        <begin position="1423"/>
        <end position="1460"/>
    </location>
</feature>
<evidence type="ECO:0000256" key="5">
    <source>
        <dbReference type="PROSITE-ProRule" id="PRU00146"/>
    </source>
</evidence>
<dbReference type="PROSITE" id="PS51038">
    <property type="entry name" value="BAH"/>
    <property type="match status" value="1"/>
</dbReference>
<evidence type="ECO:0000259" key="10">
    <source>
        <dbReference type="PROSITE" id="PS51293"/>
    </source>
</evidence>
<keyword evidence="13" id="KW-1185">Reference proteome</keyword>
<feature type="compositionally biased region" description="Polar residues" evidence="6">
    <location>
        <begin position="42"/>
        <end position="52"/>
    </location>
</feature>
<dbReference type="InterPro" id="IPR017884">
    <property type="entry name" value="SANT_dom"/>
</dbReference>
<feature type="compositionally biased region" description="Low complexity" evidence="6">
    <location>
        <begin position="79"/>
        <end position="89"/>
    </location>
</feature>
<accession>U4L308</accession>
<dbReference type="SUPFAM" id="SSF46689">
    <property type="entry name" value="Homeodomain-like"/>
    <property type="match status" value="1"/>
</dbReference>
<evidence type="ECO:0000313" key="12">
    <source>
        <dbReference type="EMBL" id="CCX10852.1"/>
    </source>
</evidence>
<dbReference type="PROSITE" id="PS51293">
    <property type="entry name" value="SANT"/>
    <property type="match status" value="1"/>
</dbReference>
<evidence type="ECO:0000259" key="9">
    <source>
        <dbReference type="PROSITE" id="PS51156"/>
    </source>
</evidence>
<feature type="domain" description="ELM2" evidence="9">
    <location>
        <begin position="485"/>
        <end position="635"/>
    </location>
</feature>
<feature type="domain" description="PHD-type" evidence="11">
    <location>
        <begin position="1040"/>
        <end position="1160"/>
    </location>
</feature>
<dbReference type="SUPFAM" id="SSF57903">
    <property type="entry name" value="FYVE/PHD zinc finger"/>
    <property type="match status" value="2"/>
</dbReference>
<evidence type="ECO:0000259" key="11">
    <source>
        <dbReference type="PROSITE" id="PS51805"/>
    </source>
</evidence>
<feature type="domain" description="PHD-type" evidence="7">
    <location>
        <begin position="935"/>
        <end position="985"/>
    </location>
</feature>
<dbReference type="SMART" id="SM00249">
    <property type="entry name" value="PHD"/>
    <property type="match status" value="3"/>
</dbReference>
<dbReference type="PROSITE" id="PS50016">
    <property type="entry name" value="ZF_PHD_2"/>
    <property type="match status" value="1"/>
</dbReference>
<dbReference type="PROSITE" id="PS51156">
    <property type="entry name" value="ELM2"/>
    <property type="match status" value="1"/>
</dbReference>
<dbReference type="GO" id="GO:0008270">
    <property type="term" value="F:zinc ion binding"/>
    <property type="evidence" value="ECO:0007669"/>
    <property type="project" value="UniProtKB-KW"/>
</dbReference>